<dbReference type="RefSeq" id="WP_013266938.1">
    <property type="nucleotide sequence ID" value="NC_014374.1"/>
</dbReference>
<name>D9Q288_ACIS3</name>
<dbReference type="GO" id="GO:0005737">
    <property type="term" value="C:cytoplasm"/>
    <property type="evidence" value="ECO:0007669"/>
    <property type="project" value="TreeGrafter"/>
</dbReference>
<dbReference type="GeneID" id="9499264"/>
<dbReference type="Pfam" id="PF13660">
    <property type="entry name" value="DUF4147"/>
    <property type="match status" value="1"/>
</dbReference>
<dbReference type="GO" id="GO:0008887">
    <property type="term" value="F:glycerate kinase activity"/>
    <property type="evidence" value="ECO:0007669"/>
    <property type="project" value="InterPro"/>
</dbReference>
<dbReference type="FunCoup" id="D9Q288">
    <property type="interactions" value="85"/>
</dbReference>
<reference evidence="3 4" key="1">
    <citation type="journal article" date="2010" name="Appl. Environ. Microbiol.">
        <title>The genome sequence of the crenarchaeon Acidilobus saccharovorans supports a new order, Acidilobales, and suggests an important ecological role in terrestrial acidic hot springs.</title>
        <authorList>
            <person name="Mardanov A.V."/>
            <person name="Svetlitchnyi V.A."/>
            <person name="Beletsky A.V."/>
            <person name="Prokofeva M.I."/>
            <person name="Bonch-Osmolovskaya E.A."/>
            <person name="Ravin N.V."/>
            <person name="Skryabin K.G."/>
        </authorList>
    </citation>
    <scope>NUCLEOTIDE SEQUENCE [LARGE SCALE GENOMIC DNA]</scope>
    <source>
        <strain evidence="4">DSM 16705 / JCM 18335 / VKM B-2471 / 345-15</strain>
    </source>
</reference>
<dbReference type="InterPro" id="IPR038614">
    <property type="entry name" value="GK_N_sf"/>
</dbReference>
<feature type="domain" description="MOFRL" evidence="1">
    <location>
        <begin position="320"/>
        <end position="428"/>
    </location>
</feature>
<evidence type="ECO:0000313" key="4">
    <source>
        <dbReference type="Proteomes" id="UP000000346"/>
    </source>
</evidence>
<keyword evidence="4" id="KW-1185">Reference proteome</keyword>
<organism evidence="3 4">
    <name type="scientific">Acidilobus saccharovorans (strain DSM 16705 / JCM 18335 / VKM B-2471 / 345-15)</name>
    <dbReference type="NCBI Taxonomy" id="666510"/>
    <lineage>
        <taxon>Archaea</taxon>
        <taxon>Thermoproteota</taxon>
        <taxon>Thermoprotei</taxon>
        <taxon>Acidilobales</taxon>
        <taxon>Acidilobaceae</taxon>
        <taxon>Acidilobus</taxon>
    </lineage>
</organism>
<dbReference type="InParanoid" id="D9Q288"/>
<dbReference type="EMBL" id="CP001742">
    <property type="protein sequence ID" value="ADL19426.1"/>
    <property type="molecule type" value="Genomic_DNA"/>
</dbReference>
<gene>
    <name evidence="3" type="ordered locus">ASAC_1021</name>
</gene>
<evidence type="ECO:0000313" key="3">
    <source>
        <dbReference type="EMBL" id="ADL19426.1"/>
    </source>
</evidence>
<keyword evidence="3" id="KW-0808">Transferase</keyword>
<evidence type="ECO:0000259" key="1">
    <source>
        <dbReference type="Pfam" id="PF05161"/>
    </source>
</evidence>
<proteinExistence type="predicted"/>
<dbReference type="InterPro" id="IPR007835">
    <property type="entry name" value="MOFRL"/>
</dbReference>
<dbReference type="InterPro" id="IPR025286">
    <property type="entry name" value="MOFRL_assoc_dom"/>
</dbReference>
<dbReference type="Proteomes" id="UP000000346">
    <property type="component" value="Chromosome"/>
</dbReference>
<sequence length="439" mass="46231">MRPAQLKEKIINVSLNSSSLYSKVKSKARELAEFLKEGYLVISMGKASMTMFKGFIDGSGLEPIEGLIVKPRGLGYDVALDKIDVIEAGHPLPDEGSLRAGEKALTIARRAGELGRPLVVLVSGGGSAMVESPIEGVSLGDLVTINRLLLNSGASISEINVVRRHLSRVKGGGLVKASGNVEVYGLYASDVPGDFLEDIASGPTAPDPTTFHDALEVLKRYELLDRAPEGVVKVLRKGEEGALEETLKPGDPRLRRVTNVIVASAFDVVNGVAKALSEEGYNTIILTTTAQGESREVGKFLASITFDIIRKGVPLRPPAAIVVGGETSVSVKGHGLGGRNQELALSWALELRRLGIRGDDALMIALATDGIDGPTDAAGAAITPGSIDLMYRSGVNPVKALIENDSYHALASVDALIKTGPTGSNLNNVIVILVSGHEH</sequence>
<dbReference type="InterPro" id="IPR037035">
    <property type="entry name" value="GK-like_C_sf"/>
</dbReference>
<dbReference type="PANTHER" id="PTHR12227:SF0">
    <property type="entry name" value="GLYCERATE KINASE"/>
    <property type="match status" value="1"/>
</dbReference>
<evidence type="ECO:0000259" key="2">
    <source>
        <dbReference type="Pfam" id="PF13660"/>
    </source>
</evidence>
<accession>D9Q288</accession>
<dbReference type="OrthoDB" id="10741at2157"/>
<dbReference type="eggNOG" id="arCOG04170">
    <property type="taxonomic scope" value="Archaea"/>
</dbReference>
<dbReference type="HOGENOM" id="CLU_032279_1_1_2"/>
<dbReference type="SUPFAM" id="SSF82544">
    <property type="entry name" value="GckA/TtuD-like"/>
    <property type="match status" value="1"/>
</dbReference>
<dbReference type="PANTHER" id="PTHR12227">
    <property type="entry name" value="GLYCERATE KINASE"/>
    <property type="match status" value="1"/>
</dbReference>
<dbReference type="Gene3D" id="3.40.1480.10">
    <property type="entry name" value="MOFRL domain"/>
    <property type="match status" value="1"/>
</dbReference>
<protein>
    <submittedName>
        <fullName evidence="3">Glycerate kinase</fullName>
    </submittedName>
</protein>
<dbReference type="Pfam" id="PF05161">
    <property type="entry name" value="MOFRL"/>
    <property type="match status" value="1"/>
</dbReference>
<dbReference type="AlphaFoldDB" id="D9Q288"/>
<dbReference type="Gene3D" id="3.40.50.10180">
    <property type="entry name" value="Glycerate kinase, MOFRL-like N-terminal domain"/>
    <property type="match status" value="1"/>
</dbReference>
<keyword evidence="3" id="KW-0418">Kinase</keyword>
<dbReference type="InterPro" id="IPR039760">
    <property type="entry name" value="MOFRL_protein"/>
</dbReference>
<feature type="domain" description="MOFRL-associated" evidence="2">
    <location>
        <begin position="35"/>
        <end position="235"/>
    </location>
</feature>
<dbReference type="KEGG" id="asc:ASAC_1021"/>
<dbReference type="STRING" id="666510.ASAC_1021"/>